<keyword evidence="9" id="KW-0812">Transmembrane</keyword>
<evidence type="ECO:0000256" key="6">
    <source>
        <dbReference type="ARBA" id="ARBA00023295"/>
    </source>
</evidence>
<evidence type="ECO:0000313" key="11">
    <source>
        <dbReference type="Proteomes" id="UP000472260"/>
    </source>
</evidence>
<keyword evidence="9" id="KW-1133">Transmembrane helix</keyword>
<comment type="similarity">
    <text evidence="2">Belongs to the glycosyl hydrolase 37 family.</text>
</comment>
<dbReference type="Proteomes" id="UP000472260">
    <property type="component" value="Unassembled WGS sequence"/>
</dbReference>
<protein>
    <recommendedName>
        <fullName evidence="4">Trehalase</fullName>
        <ecNumber evidence="3">3.2.1.28</ecNumber>
    </recommendedName>
    <alternativeName>
        <fullName evidence="7">Alpha,alpha-trehalase</fullName>
    </alternativeName>
    <alternativeName>
        <fullName evidence="8">Alpha,alpha-trehalose glucohydrolase</fullName>
    </alternativeName>
</protein>
<dbReference type="AlphaFoldDB" id="A0A671KNA4"/>
<accession>A0A671KNA4</accession>
<dbReference type="GO" id="GO:0005993">
    <property type="term" value="P:trehalose catabolic process"/>
    <property type="evidence" value="ECO:0007669"/>
    <property type="project" value="TreeGrafter"/>
</dbReference>
<organism evidence="10 11">
    <name type="scientific">Sinocyclocheilus anshuiensis</name>
    <dbReference type="NCBI Taxonomy" id="1608454"/>
    <lineage>
        <taxon>Eukaryota</taxon>
        <taxon>Metazoa</taxon>
        <taxon>Chordata</taxon>
        <taxon>Craniata</taxon>
        <taxon>Vertebrata</taxon>
        <taxon>Euteleostomi</taxon>
        <taxon>Actinopterygii</taxon>
        <taxon>Neopterygii</taxon>
        <taxon>Teleostei</taxon>
        <taxon>Ostariophysi</taxon>
        <taxon>Cypriniformes</taxon>
        <taxon>Cyprinidae</taxon>
        <taxon>Cyprininae</taxon>
        <taxon>Sinocyclocheilus</taxon>
    </lineage>
</organism>
<dbReference type="SUPFAM" id="SSF48208">
    <property type="entry name" value="Six-hairpin glycosidases"/>
    <property type="match status" value="1"/>
</dbReference>
<dbReference type="GO" id="GO:0004555">
    <property type="term" value="F:alpha,alpha-trehalase activity"/>
    <property type="evidence" value="ECO:0007669"/>
    <property type="project" value="UniProtKB-EC"/>
</dbReference>
<feature type="transmembrane region" description="Helical" evidence="9">
    <location>
        <begin position="100"/>
        <end position="121"/>
    </location>
</feature>
<keyword evidence="5" id="KW-0378">Hydrolase</keyword>
<evidence type="ECO:0000256" key="7">
    <source>
        <dbReference type="ARBA" id="ARBA00030473"/>
    </source>
</evidence>
<evidence type="ECO:0000256" key="2">
    <source>
        <dbReference type="ARBA" id="ARBA00005615"/>
    </source>
</evidence>
<evidence type="ECO:0000256" key="8">
    <source>
        <dbReference type="ARBA" id="ARBA00031637"/>
    </source>
</evidence>
<evidence type="ECO:0000313" key="10">
    <source>
        <dbReference type="Ensembl" id="ENSSANP00000008436.1"/>
    </source>
</evidence>
<keyword evidence="9" id="KW-0472">Membrane</keyword>
<dbReference type="InterPro" id="IPR008928">
    <property type="entry name" value="6-hairpin_glycosidase_sf"/>
</dbReference>
<proteinExistence type="inferred from homology"/>
<evidence type="ECO:0000256" key="5">
    <source>
        <dbReference type="ARBA" id="ARBA00022801"/>
    </source>
</evidence>
<dbReference type="PANTHER" id="PTHR23403">
    <property type="entry name" value="TREHALASE"/>
    <property type="match status" value="1"/>
</dbReference>
<dbReference type="Ensembl" id="ENSSANT00000009060.1">
    <property type="protein sequence ID" value="ENSSANP00000008436.1"/>
    <property type="gene ID" value="ENSSANG00000004788.1"/>
</dbReference>
<evidence type="ECO:0000256" key="1">
    <source>
        <dbReference type="ARBA" id="ARBA00001576"/>
    </source>
</evidence>
<dbReference type="InterPro" id="IPR001661">
    <property type="entry name" value="Glyco_hydro_37"/>
</dbReference>
<evidence type="ECO:0000256" key="4">
    <source>
        <dbReference type="ARBA" id="ARBA00019905"/>
    </source>
</evidence>
<comment type="catalytic activity">
    <reaction evidence="1">
        <text>alpha,alpha-trehalose + H2O = alpha-D-glucose + beta-D-glucose</text>
        <dbReference type="Rhea" id="RHEA:32675"/>
        <dbReference type="ChEBI" id="CHEBI:15377"/>
        <dbReference type="ChEBI" id="CHEBI:15903"/>
        <dbReference type="ChEBI" id="CHEBI:16551"/>
        <dbReference type="ChEBI" id="CHEBI:17925"/>
        <dbReference type="EC" id="3.2.1.28"/>
    </reaction>
</comment>
<dbReference type="InterPro" id="IPR012341">
    <property type="entry name" value="6hp_glycosidase-like_sf"/>
</dbReference>
<dbReference type="PROSITE" id="PS00928">
    <property type="entry name" value="TREHALASE_2"/>
    <property type="match status" value="1"/>
</dbReference>
<dbReference type="PANTHER" id="PTHR23403:SF1">
    <property type="entry name" value="TREHALASE"/>
    <property type="match status" value="1"/>
</dbReference>
<reference evidence="10" key="2">
    <citation type="submission" date="2025-09" db="UniProtKB">
        <authorList>
            <consortium name="Ensembl"/>
        </authorList>
    </citation>
    <scope>IDENTIFICATION</scope>
</reference>
<keyword evidence="11" id="KW-1185">Reference proteome</keyword>
<dbReference type="Gene3D" id="1.50.10.10">
    <property type="match status" value="2"/>
</dbReference>
<reference evidence="10" key="1">
    <citation type="submission" date="2025-08" db="UniProtKB">
        <authorList>
            <consortium name="Ensembl"/>
        </authorList>
    </citation>
    <scope>IDENTIFICATION</scope>
</reference>
<sequence>MPDVCVATSQIYCTGEVLRQVQMAKLFDDDKYFVDMMLSTAAGESIHRPKFLSRVSDSKYRSWVEELHGLWKSLGRKVNVDLHPTGPHPVIVPGGHFRELYYWLVFLFFMHSYWVINGLLLSKMTDTARGMILNFVYLLERYGFAPNGGRVYYERRSQPPFLPLMVENFYEVTGDKDFLRQVLPALETEYSFWMQNRSLAVAMSALTRILNRYNVPNMSGTLGYFLTSFPVGNEEKAVEYEKALSARIKAIESLLWDAENRAWFDFSLVNKTQHLSFYPSNMAPFWAQCYSKPEMGDQAVQYLTGSGGLDYPSGVPTSLSESGQQWDMPNAWPPLQNMIIEGIWSFDIATVNMKSYEVKFICIALFTMHSD</sequence>
<dbReference type="EC" id="3.2.1.28" evidence="3"/>
<dbReference type="Pfam" id="PF01204">
    <property type="entry name" value="Trehalase"/>
    <property type="match status" value="2"/>
</dbReference>
<evidence type="ECO:0000256" key="3">
    <source>
        <dbReference type="ARBA" id="ARBA00012757"/>
    </source>
</evidence>
<evidence type="ECO:0000256" key="9">
    <source>
        <dbReference type="SAM" id="Phobius"/>
    </source>
</evidence>
<dbReference type="InterPro" id="IPR018232">
    <property type="entry name" value="Glyco_hydro_37_CS"/>
</dbReference>
<keyword evidence="6" id="KW-0326">Glycosidase</keyword>
<name>A0A671KNA4_9TELE</name>